<proteinExistence type="predicted"/>
<comment type="caution">
    <text evidence="2">The sequence shown here is derived from an EMBL/GenBank/DDBJ whole genome shotgun (WGS) entry which is preliminary data.</text>
</comment>
<gene>
    <name evidence="2" type="ORF">HGRIS_013587</name>
</gene>
<evidence type="ECO:0000313" key="2">
    <source>
        <dbReference type="EMBL" id="KAL0947482.1"/>
    </source>
</evidence>
<dbReference type="InterPro" id="IPR000210">
    <property type="entry name" value="BTB/POZ_dom"/>
</dbReference>
<dbReference type="Pfam" id="PF00651">
    <property type="entry name" value="BTB"/>
    <property type="match status" value="1"/>
</dbReference>
<organism evidence="2 3">
    <name type="scientific">Hohenbuehelia grisea</name>
    <dbReference type="NCBI Taxonomy" id="104357"/>
    <lineage>
        <taxon>Eukaryota</taxon>
        <taxon>Fungi</taxon>
        <taxon>Dikarya</taxon>
        <taxon>Basidiomycota</taxon>
        <taxon>Agaricomycotina</taxon>
        <taxon>Agaricomycetes</taxon>
        <taxon>Agaricomycetidae</taxon>
        <taxon>Agaricales</taxon>
        <taxon>Pleurotineae</taxon>
        <taxon>Pleurotaceae</taxon>
        <taxon>Hohenbuehelia</taxon>
    </lineage>
</organism>
<evidence type="ECO:0000259" key="1">
    <source>
        <dbReference type="PROSITE" id="PS50097"/>
    </source>
</evidence>
<keyword evidence="3" id="KW-1185">Reference proteome</keyword>
<protein>
    <recommendedName>
        <fullName evidence="1">BTB domain-containing protein</fullName>
    </recommendedName>
</protein>
<dbReference type="CDD" id="cd18186">
    <property type="entry name" value="BTB_POZ_ZBTB_KLHL-like"/>
    <property type="match status" value="1"/>
</dbReference>
<dbReference type="SUPFAM" id="SSF54695">
    <property type="entry name" value="POZ domain"/>
    <property type="match status" value="1"/>
</dbReference>
<dbReference type="SMART" id="SM00225">
    <property type="entry name" value="BTB"/>
    <property type="match status" value="1"/>
</dbReference>
<dbReference type="PROSITE" id="PS50097">
    <property type="entry name" value="BTB"/>
    <property type="match status" value="1"/>
</dbReference>
<sequence>MPDDNTPPARHPELSFDDANVIFVASDSPIQFYLHKGVVSAHSSVFAEMFTMPVPADAETHNGLPIVRLPDEYADLEVFFQFMYGKMFLPAESFLSGSARAMLRPFKLAAKYEFDALKGQILKKLASDWPDTLEEWDRREEEVYLEKRRTFDFMYHCLDHITDICDITYNHGPQFVVNMLHSTACIGDAPRAFALALYQLAFSHHLIGDIEAGVLSDDIRQSRGIRSSTFSGRIYRTSERRRHSKNVTSLNASSPCSGFTCGGNSMRRTWTLCARCGKPPERIHRRSSSSAPNVLTRHWELFPILDNSSLTAFRHSSVSSEGAECSSVIDS</sequence>
<evidence type="ECO:0000313" key="3">
    <source>
        <dbReference type="Proteomes" id="UP001556367"/>
    </source>
</evidence>
<name>A0ABR3IW10_9AGAR</name>
<dbReference type="InterPro" id="IPR011333">
    <property type="entry name" value="SKP1/BTB/POZ_sf"/>
</dbReference>
<reference evidence="3" key="1">
    <citation type="submission" date="2024-06" db="EMBL/GenBank/DDBJ databases">
        <title>Multi-omics analyses provide insights into the biosynthesis of the anticancer antibiotic pleurotin in Hohenbuehelia grisea.</title>
        <authorList>
            <person name="Weaver J.A."/>
            <person name="Alberti F."/>
        </authorList>
    </citation>
    <scope>NUCLEOTIDE SEQUENCE [LARGE SCALE GENOMIC DNA]</scope>
    <source>
        <strain evidence="3">T-177</strain>
    </source>
</reference>
<feature type="domain" description="BTB" evidence="1">
    <location>
        <begin position="19"/>
        <end position="84"/>
    </location>
</feature>
<dbReference type="Proteomes" id="UP001556367">
    <property type="component" value="Unassembled WGS sequence"/>
</dbReference>
<dbReference type="EMBL" id="JASNQZ010000015">
    <property type="protein sequence ID" value="KAL0947482.1"/>
    <property type="molecule type" value="Genomic_DNA"/>
</dbReference>
<accession>A0ABR3IW10</accession>
<dbReference type="Gene3D" id="3.30.710.10">
    <property type="entry name" value="Potassium Channel Kv1.1, Chain A"/>
    <property type="match status" value="1"/>
</dbReference>